<keyword evidence="5 13" id="KW-0732">Signal</keyword>
<keyword evidence="17" id="KW-1185">Reference proteome</keyword>
<proteinExistence type="inferred from homology"/>
<dbReference type="STRING" id="1123062.SAMN02745775_101740"/>
<dbReference type="EMBL" id="FOSQ01000001">
    <property type="protein sequence ID" value="SFK24187.1"/>
    <property type="molecule type" value="Genomic_DNA"/>
</dbReference>
<evidence type="ECO:0000256" key="11">
    <source>
        <dbReference type="PROSITE-ProRule" id="PRU10144"/>
    </source>
</evidence>
<dbReference type="CDD" id="cd01347">
    <property type="entry name" value="ligand_gated_channel"/>
    <property type="match status" value="1"/>
</dbReference>
<dbReference type="InterPro" id="IPR012910">
    <property type="entry name" value="Plug_dom"/>
</dbReference>
<evidence type="ECO:0000256" key="2">
    <source>
        <dbReference type="ARBA" id="ARBA00022448"/>
    </source>
</evidence>
<name>A0A1I3XX12_9PROT</name>
<dbReference type="InterPro" id="IPR010917">
    <property type="entry name" value="TonB_rcpt_CS"/>
</dbReference>
<feature type="signal peptide" evidence="13">
    <location>
        <begin position="1"/>
        <end position="22"/>
    </location>
</feature>
<dbReference type="InterPro" id="IPR037066">
    <property type="entry name" value="Plug_dom_sf"/>
</dbReference>
<dbReference type="SUPFAM" id="SSF56935">
    <property type="entry name" value="Porins"/>
    <property type="match status" value="1"/>
</dbReference>
<evidence type="ECO:0000313" key="16">
    <source>
        <dbReference type="EMBL" id="SFK24187.1"/>
    </source>
</evidence>
<evidence type="ECO:0000256" key="6">
    <source>
        <dbReference type="ARBA" id="ARBA00023065"/>
    </source>
</evidence>
<reference evidence="16 17" key="1">
    <citation type="submission" date="2016-10" db="EMBL/GenBank/DDBJ databases">
        <authorList>
            <person name="de Groot N.N."/>
        </authorList>
    </citation>
    <scope>NUCLEOTIDE SEQUENCE [LARGE SCALE GENOMIC DNA]</scope>
    <source>
        <strain evidence="16 17">DSM 19981</strain>
    </source>
</reference>
<dbReference type="InterPro" id="IPR000531">
    <property type="entry name" value="Beta-barrel_TonB"/>
</dbReference>
<evidence type="ECO:0000313" key="17">
    <source>
        <dbReference type="Proteomes" id="UP000199473"/>
    </source>
</evidence>
<dbReference type="GO" id="GO:0015889">
    <property type="term" value="P:cobalamin transport"/>
    <property type="evidence" value="ECO:0007669"/>
    <property type="project" value="TreeGrafter"/>
</dbReference>
<dbReference type="InterPro" id="IPR039426">
    <property type="entry name" value="TonB-dep_rcpt-like"/>
</dbReference>
<feature type="chain" id="PRO_5011538423" evidence="13">
    <location>
        <begin position="23"/>
        <end position="661"/>
    </location>
</feature>
<feature type="short sequence motif" description="TonB C-terminal box" evidence="11">
    <location>
        <begin position="644"/>
        <end position="661"/>
    </location>
</feature>
<protein>
    <submittedName>
        <fullName evidence="16">Vitamin B12 transporter</fullName>
    </submittedName>
</protein>
<keyword evidence="8 10" id="KW-0472">Membrane</keyword>
<dbReference type="GO" id="GO:0009279">
    <property type="term" value="C:cell outer membrane"/>
    <property type="evidence" value="ECO:0007669"/>
    <property type="project" value="UniProtKB-SubCell"/>
</dbReference>
<dbReference type="OrthoDB" id="9760333at2"/>
<dbReference type="GO" id="GO:0006811">
    <property type="term" value="P:monoatomic ion transport"/>
    <property type="evidence" value="ECO:0007669"/>
    <property type="project" value="UniProtKB-KW"/>
</dbReference>
<evidence type="ECO:0000256" key="10">
    <source>
        <dbReference type="PROSITE-ProRule" id="PRU01360"/>
    </source>
</evidence>
<keyword evidence="9 10" id="KW-0998">Cell outer membrane</keyword>
<keyword evidence="2 10" id="KW-0813">Transport</keyword>
<evidence type="ECO:0000259" key="14">
    <source>
        <dbReference type="Pfam" id="PF00593"/>
    </source>
</evidence>
<comment type="similarity">
    <text evidence="10 12">Belongs to the TonB-dependent receptor family.</text>
</comment>
<evidence type="ECO:0000259" key="15">
    <source>
        <dbReference type="Pfam" id="PF07715"/>
    </source>
</evidence>
<feature type="domain" description="TonB-dependent receptor-like beta-barrel" evidence="14">
    <location>
        <begin position="231"/>
        <end position="635"/>
    </location>
</feature>
<dbReference type="Proteomes" id="UP000199473">
    <property type="component" value="Unassembled WGS sequence"/>
</dbReference>
<evidence type="ECO:0000256" key="8">
    <source>
        <dbReference type="ARBA" id="ARBA00023136"/>
    </source>
</evidence>
<sequence length="661" mass="70817">MRIHIHHLAAPLVLGLTLPALAQTTTPAATPPGAPATIVMPETIVTATRIPTPAERVPAAVTVITRQDIEERGYQTLSEALATVPGLRLVQAGGIGQQASAFIRGGASRHVVVLLDGVPVNDPSEPNGAFNFGNELLGDIERIEVVRGPGSSLYGSGAISGVINLITRRAPANTPIQAFGEVAGGTQGTARGTLGLAGTMPGWDYMVAGQGLTTQGTDATPRRFTRDTRETEDFRAAAGSARFGWNPAAGTRVEGLLRWRENHVDLDNVPNDDPNYTGNDRRWFGQLRGETALLDGIWTTGVRVALTEDRRRYLNLPDARSSATTDDLFRGERQVFDWGNRIRLGDVGPFAQSALAFGVTHEREAVDQASGSPSFRTTTNATSRSTALHAGLQGQVGGRLDFSAGLRQDLADDYDGFLSWRTGAVLAVPEVNSRLILAAGTAFKAPSLYQRFGRIGTTFQGNPDLRPENSFSWEVGTETDIALFGREDGGTFGATYFDTQYRNLINFNRSFTSLENIERAMSRGVELGLTLRPAPWLDGRVAWTATETRDEATGAPLARRPKNVVAVSARVSPTDRLTIAPEVLFTGPSPETAAYSNSGAFIGGVTYNKAGTVANLTGSYRVMEGITAFAEGRNLTNSRYEPANGFGTYGRSLLVGARFVF</sequence>
<dbReference type="PROSITE" id="PS01156">
    <property type="entry name" value="TONB_DEPENDENT_REC_2"/>
    <property type="match status" value="1"/>
</dbReference>
<evidence type="ECO:0000256" key="5">
    <source>
        <dbReference type="ARBA" id="ARBA00022729"/>
    </source>
</evidence>
<dbReference type="InterPro" id="IPR036942">
    <property type="entry name" value="Beta-barrel_TonB_sf"/>
</dbReference>
<accession>A0A1I3XX12</accession>
<gene>
    <name evidence="16" type="ORF">SAMN02745775_101740</name>
</gene>
<organism evidence="16 17">
    <name type="scientific">Falsiroseomonas stagni DSM 19981</name>
    <dbReference type="NCBI Taxonomy" id="1123062"/>
    <lineage>
        <taxon>Bacteria</taxon>
        <taxon>Pseudomonadati</taxon>
        <taxon>Pseudomonadota</taxon>
        <taxon>Alphaproteobacteria</taxon>
        <taxon>Acetobacterales</taxon>
        <taxon>Roseomonadaceae</taxon>
        <taxon>Falsiroseomonas</taxon>
    </lineage>
</organism>
<evidence type="ECO:0000256" key="9">
    <source>
        <dbReference type="ARBA" id="ARBA00023237"/>
    </source>
</evidence>
<dbReference type="Gene3D" id="2.170.130.10">
    <property type="entry name" value="TonB-dependent receptor, plug domain"/>
    <property type="match status" value="1"/>
</dbReference>
<dbReference type="AlphaFoldDB" id="A0A1I3XX12"/>
<dbReference type="PROSITE" id="PS52016">
    <property type="entry name" value="TONB_DEPENDENT_REC_3"/>
    <property type="match status" value="1"/>
</dbReference>
<keyword evidence="7 12" id="KW-0798">TonB box</keyword>
<comment type="subcellular location">
    <subcellularLocation>
        <location evidence="1 10">Cell outer membrane</location>
        <topology evidence="1 10">Multi-pass membrane protein</topology>
    </subcellularLocation>
</comment>
<dbReference type="Pfam" id="PF07715">
    <property type="entry name" value="Plug"/>
    <property type="match status" value="1"/>
</dbReference>
<keyword evidence="4 10" id="KW-0812">Transmembrane</keyword>
<evidence type="ECO:0000256" key="12">
    <source>
        <dbReference type="RuleBase" id="RU003357"/>
    </source>
</evidence>
<dbReference type="RefSeq" id="WP_092955613.1">
    <property type="nucleotide sequence ID" value="NZ_FOSQ01000001.1"/>
</dbReference>
<dbReference type="PANTHER" id="PTHR30069:SF53">
    <property type="entry name" value="COLICIN I RECEPTOR-RELATED"/>
    <property type="match status" value="1"/>
</dbReference>
<dbReference type="Pfam" id="PF00593">
    <property type="entry name" value="TonB_dep_Rec_b-barrel"/>
    <property type="match status" value="1"/>
</dbReference>
<evidence type="ECO:0000256" key="3">
    <source>
        <dbReference type="ARBA" id="ARBA00022452"/>
    </source>
</evidence>
<feature type="domain" description="TonB-dependent receptor plug" evidence="15">
    <location>
        <begin position="55"/>
        <end position="162"/>
    </location>
</feature>
<dbReference type="Gene3D" id="2.40.170.20">
    <property type="entry name" value="TonB-dependent receptor, beta-barrel domain"/>
    <property type="match status" value="1"/>
</dbReference>
<evidence type="ECO:0000256" key="7">
    <source>
        <dbReference type="ARBA" id="ARBA00023077"/>
    </source>
</evidence>
<keyword evidence="3 10" id="KW-1134">Transmembrane beta strand</keyword>
<dbReference type="PANTHER" id="PTHR30069">
    <property type="entry name" value="TONB-DEPENDENT OUTER MEMBRANE RECEPTOR"/>
    <property type="match status" value="1"/>
</dbReference>
<keyword evidence="6" id="KW-0406">Ion transport</keyword>
<evidence type="ECO:0000256" key="1">
    <source>
        <dbReference type="ARBA" id="ARBA00004571"/>
    </source>
</evidence>
<evidence type="ECO:0000256" key="13">
    <source>
        <dbReference type="SAM" id="SignalP"/>
    </source>
</evidence>
<evidence type="ECO:0000256" key="4">
    <source>
        <dbReference type="ARBA" id="ARBA00022692"/>
    </source>
</evidence>